<dbReference type="Proteomes" id="UP000007266">
    <property type="component" value="Unassembled WGS sequence"/>
</dbReference>
<dbReference type="SUPFAM" id="SSF56672">
    <property type="entry name" value="DNA/RNA polymerases"/>
    <property type="match status" value="1"/>
</dbReference>
<dbReference type="InterPro" id="IPR012337">
    <property type="entry name" value="RNaseH-like_sf"/>
</dbReference>
<dbReference type="eggNOG" id="KOG0017">
    <property type="taxonomic scope" value="Eukaryota"/>
</dbReference>
<feature type="domain" description="Integrase catalytic" evidence="1">
    <location>
        <begin position="294"/>
        <end position="416"/>
    </location>
</feature>
<evidence type="ECO:0000259" key="1">
    <source>
        <dbReference type="PROSITE" id="PS50994"/>
    </source>
</evidence>
<keyword evidence="3" id="KW-1185">Reference proteome</keyword>
<dbReference type="STRING" id="7070.D7ELZ1"/>
<dbReference type="GO" id="GO:0071897">
    <property type="term" value="P:DNA biosynthetic process"/>
    <property type="evidence" value="ECO:0007669"/>
    <property type="project" value="UniProtKB-ARBA"/>
</dbReference>
<name>D7ELZ1_TRICA</name>
<gene>
    <name evidence="2" type="primary">GLEAN_16140</name>
    <name evidence="2" type="ORF">TcasGA2_TC016140</name>
</gene>
<dbReference type="OMA" id="FITHDAC"/>
<proteinExistence type="predicted"/>
<dbReference type="InterPro" id="IPR001584">
    <property type="entry name" value="Integrase_cat-core"/>
</dbReference>
<accession>D7ELZ1</accession>
<dbReference type="SUPFAM" id="SSF53098">
    <property type="entry name" value="Ribonuclease H-like"/>
    <property type="match status" value="1"/>
</dbReference>
<reference evidence="2 3" key="1">
    <citation type="journal article" date="2008" name="Nature">
        <title>The genome of the model beetle and pest Tribolium castaneum.</title>
        <authorList>
            <consortium name="Tribolium Genome Sequencing Consortium"/>
            <person name="Richards S."/>
            <person name="Gibbs R.A."/>
            <person name="Weinstock G.M."/>
            <person name="Brown S.J."/>
            <person name="Denell R."/>
            <person name="Beeman R.W."/>
            <person name="Gibbs R."/>
            <person name="Beeman R.W."/>
            <person name="Brown S.J."/>
            <person name="Bucher G."/>
            <person name="Friedrich M."/>
            <person name="Grimmelikhuijzen C.J."/>
            <person name="Klingler M."/>
            <person name="Lorenzen M."/>
            <person name="Richards S."/>
            <person name="Roth S."/>
            <person name="Schroder R."/>
            <person name="Tautz D."/>
            <person name="Zdobnov E.M."/>
            <person name="Muzny D."/>
            <person name="Gibbs R.A."/>
            <person name="Weinstock G.M."/>
            <person name="Attaway T."/>
            <person name="Bell S."/>
            <person name="Buhay C.J."/>
            <person name="Chandrabose M.N."/>
            <person name="Chavez D."/>
            <person name="Clerk-Blankenburg K.P."/>
            <person name="Cree A."/>
            <person name="Dao M."/>
            <person name="Davis C."/>
            <person name="Chacko J."/>
            <person name="Dinh H."/>
            <person name="Dugan-Rocha S."/>
            <person name="Fowler G."/>
            <person name="Garner T.T."/>
            <person name="Garnes J."/>
            <person name="Gnirke A."/>
            <person name="Hawes A."/>
            <person name="Hernandez J."/>
            <person name="Hines S."/>
            <person name="Holder M."/>
            <person name="Hume J."/>
            <person name="Jhangiani S.N."/>
            <person name="Joshi V."/>
            <person name="Khan Z.M."/>
            <person name="Jackson L."/>
            <person name="Kovar C."/>
            <person name="Kowis A."/>
            <person name="Lee S."/>
            <person name="Lewis L.R."/>
            <person name="Margolis J."/>
            <person name="Morgan M."/>
            <person name="Nazareth L.V."/>
            <person name="Nguyen N."/>
            <person name="Okwuonu G."/>
            <person name="Parker D."/>
            <person name="Richards S."/>
            <person name="Ruiz S.J."/>
            <person name="Santibanez J."/>
            <person name="Savard J."/>
            <person name="Scherer S.E."/>
            <person name="Schneider B."/>
            <person name="Sodergren E."/>
            <person name="Tautz D."/>
            <person name="Vattahil S."/>
            <person name="Villasana D."/>
            <person name="White C.S."/>
            <person name="Wright R."/>
            <person name="Park Y."/>
            <person name="Beeman R.W."/>
            <person name="Lord J."/>
            <person name="Oppert B."/>
            <person name="Lorenzen M."/>
            <person name="Brown S."/>
            <person name="Wang L."/>
            <person name="Savard J."/>
            <person name="Tautz D."/>
            <person name="Richards S."/>
            <person name="Weinstock G."/>
            <person name="Gibbs R.A."/>
            <person name="Liu Y."/>
            <person name="Worley K."/>
            <person name="Weinstock G."/>
            <person name="Elsik C.G."/>
            <person name="Reese J.T."/>
            <person name="Elhaik E."/>
            <person name="Landan G."/>
            <person name="Graur D."/>
            <person name="Arensburger P."/>
            <person name="Atkinson P."/>
            <person name="Beeman R.W."/>
            <person name="Beidler J."/>
            <person name="Brown S.J."/>
            <person name="Demuth J.P."/>
            <person name="Drury D.W."/>
            <person name="Du Y.Z."/>
            <person name="Fujiwara H."/>
            <person name="Lorenzen M."/>
            <person name="Maselli V."/>
            <person name="Osanai M."/>
            <person name="Park Y."/>
            <person name="Robertson H.M."/>
            <person name="Tu Z."/>
            <person name="Wang J.J."/>
            <person name="Wang S."/>
            <person name="Richards S."/>
            <person name="Song H."/>
            <person name="Zhang L."/>
            <person name="Sodergren E."/>
            <person name="Werner D."/>
            <person name="Stanke M."/>
            <person name="Morgenstern B."/>
            <person name="Solovyev V."/>
            <person name="Kosarev P."/>
            <person name="Brown G."/>
            <person name="Chen H.C."/>
            <person name="Ermolaeva O."/>
            <person name="Hlavina W."/>
            <person name="Kapustin Y."/>
            <person name="Kiryutin B."/>
            <person name="Kitts P."/>
            <person name="Maglott D."/>
            <person name="Pruitt K."/>
            <person name="Sapojnikov V."/>
            <person name="Souvorov A."/>
            <person name="Mackey A.J."/>
            <person name="Waterhouse R.M."/>
            <person name="Wyder S."/>
            <person name="Zdobnov E.M."/>
            <person name="Zdobnov E.M."/>
            <person name="Wyder S."/>
            <person name="Kriventseva E.V."/>
            <person name="Kadowaki T."/>
            <person name="Bork P."/>
            <person name="Aranda M."/>
            <person name="Bao R."/>
            <person name="Beermann A."/>
            <person name="Berns N."/>
            <person name="Bolognesi R."/>
            <person name="Bonneton F."/>
            <person name="Bopp D."/>
            <person name="Brown S.J."/>
            <person name="Bucher G."/>
            <person name="Butts T."/>
            <person name="Chaumot A."/>
            <person name="Denell R.E."/>
            <person name="Ferrier D.E."/>
            <person name="Friedrich M."/>
            <person name="Gordon C.M."/>
            <person name="Jindra M."/>
            <person name="Klingler M."/>
            <person name="Lan Q."/>
            <person name="Lattorff H.M."/>
            <person name="Laudet V."/>
            <person name="von Levetsow C."/>
            <person name="Liu Z."/>
            <person name="Lutz R."/>
            <person name="Lynch J.A."/>
            <person name="da Fonseca R.N."/>
            <person name="Posnien N."/>
            <person name="Reuter R."/>
            <person name="Roth S."/>
            <person name="Savard J."/>
            <person name="Schinko J.B."/>
            <person name="Schmitt C."/>
            <person name="Schoppmeier M."/>
            <person name="Schroder R."/>
            <person name="Shippy T.D."/>
            <person name="Simonnet F."/>
            <person name="Marques-Souza H."/>
            <person name="Tautz D."/>
            <person name="Tomoyasu Y."/>
            <person name="Trauner J."/>
            <person name="Van der Zee M."/>
            <person name="Vervoort M."/>
            <person name="Wittkopp N."/>
            <person name="Wimmer E.A."/>
            <person name="Yang X."/>
            <person name="Jones A.K."/>
            <person name="Sattelle D.B."/>
            <person name="Ebert P.R."/>
            <person name="Nelson D."/>
            <person name="Scott J.G."/>
            <person name="Beeman R.W."/>
            <person name="Muthukrishnan S."/>
            <person name="Kramer K.J."/>
            <person name="Arakane Y."/>
            <person name="Beeman R.W."/>
            <person name="Zhu Q."/>
            <person name="Hogenkamp D."/>
            <person name="Dixit R."/>
            <person name="Oppert B."/>
            <person name="Jiang H."/>
            <person name="Zou Z."/>
            <person name="Marshall J."/>
            <person name="Elpidina E."/>
            <person name="Vinokurov K."/>
            <person name="Oppert C."/>
            <person name="Zou Z."/>
            <person name="Evans J."/>
            <person name="Lu Z."/>
            <person name="Zhao P."/>
            <person name="Sumathipala N."/>
            <person name="Altincicek B."/>
            <person name="Vilcinskas A."/>
            <person name="Williams M."/>
            <person name="Hultmark D."/>
            <person name="Hetru C."/>
            <person name="Jiang H."/>
            <person name="Grimmelikhuijzen C.J."/>
            <person name="Hauser F."/>
            <person name="Cazzamali G."/>
            <person name="Williamson M."/>
            <person name="Park Y."/>
            <person name="Li B."/>
            <person name="Tanaka Y."/>
            <person name="Predel R."/>
            <person name="Neupert S."/>
            <person name="Schachtner J."/>
            <person name="Verleyen P."/>
            <person name="Raible F."/>
            <person name="Bork P."/>
            <person name="Friedrich M."/>
            <person name="Walden K.K."/>
            <person name="Robertson H.M."/>
            <person name="Angeli S."/>
            <person name="Foret S."/>
            <person name="Bucher G."/>
            <person name="Schuetz S."/>
            <person name="Maleszka R."/>
            <person name="Wimmer E.A."/>
            <person name="Beeman R.W."/>
            <person name="Lorenzen M."/>
            <person name="Tomoyasu Y."/>
            <person name="Miller S.C."/>
            <person name="Grossmann D."/>
            <person name="Bucher G."/>
        </authorList>
    </citation>
    <scope>NUCLEOTIDE SEQUENCE [LARGE SCALE GENOMIC DNA]</scope>
    <source>
        <strain evidence="2 3">Georgia GA2</strain>
    </source>
</reference>
<protein>
    <recommendedName>
        <fullName evidence="1">Integrase catalytic domain-containing protein</fullName>
    </recommendedName>
</protein>
<organism evidence="2 3">
    <name type="scientific">Tribolium castaneum</name>
    <name type="common">Red flour beetle</name>
    <dbReference type="NCBI Taxonomy" id="7070"/>
    <lineage>
        <taxon>Eukaryota</taxon>
        <taxon>Metazoa</taxon>
        <taxon>Ecdysozoa</taxon>
        <taxon>Arthropoda</taxon>
        <taxon>Hexapoda</taxon>
        <taxon>Insecta</taxon>
        <taxon>Pterygota</taxon>
        <taxon>Neoptera</taxon>
        <taxon>Endopterygota</taxon>
        <taxon>Coleoptera</taxon>
        <taxon>Polyphaga</taxon>
        <taxon>Cucujiformia</taxon>
        <taxon>Tenebrionidae</taxon>
        <taxon>Tenebrionidae incertae sedis</taxon>
        <taxon>Tribolium</taxon>
    </lineage>
</organism>
<dbReference type="EMBL" id="KQ972283">
    <property type="protein sequence ID" value="EFA12471.1"/>
    <property type="molecule type" value="Genomic_DNA"/>
</dbReference>
<dbReference type="PANTHER" id="PTHR47331">
    <property type="entry name" value="PHD-TYPE DOMAIN-CONTAINING PROTEIN"/>
    <property type="match status" value="1"/>
</dbReference>
<dbReference type="GO" id="GO:0003676">
    <property type="term" value="F:nucleic acid binding"/>
    <property type="evidence" value="ECO:0007669"/>
    <property type="project" value="InterPro"/>
</dbReference>
<evidence type="ECO:0000313" key="3">
    <source>
        <dbReference type="Proteomes" id="UP000007266"/>
    </source>
</evidence>
<dbReference type="GO" id="GO:0015074">
    <property type="term" value="P:DNA integration"/>
    <property type="evidence" value="ECO:0007669"/>
    <property type="project" value="InterPro"/>
</dbReference>
<evidence type="ECO:0000313" key="2">
    <source>
        <dbReference type="EMBL" id="EFA12471.1"/>
    </source>
</evidence>
<dbReference type="InterPro" id="IPR036397">
    <property type="entry name" value="RNaseH_sf"/>
</dbReference>
<dbReference type="InterPro" id="IPR043502">
    <property type="entry name" value="DNA/RNA_pol_sf"/>
</dbReference>
<reference evidence="2 3" key="2">
    <citation type="journal article" date="2010" name="Nucleic Acids Res.">
        <title>BeetleBase in 2010: revisions to provide comprehensive genomic information for Tribolium castaneum.</title>
        <authorList>
            <person name="Kim H.S."/>
            <person name="Murphy T."/>
            <person name="Xia J."/>
            <person name="Caragea D."/>
            <person name="Park Y."/>
            <person name="Beeman R.W."/>
            <person name="Lorenzen M.D."/>
            <person name="Butcher S."/>
            <person name="Manak J.R."/>
            <person name="Brown S.J."/>
        </authorList>
    </citation>
    <scope>NUCLEOTIDE SEQUENCE [LARGE SCALE GENOMIC DNA]</scope>
    <source>
        <strain evidence="2 3">Georgia GA2</strain>
    </source>
</reference>
<dbReference type="GO" id="GO:0042575">
    <property type="term" value="C:DNA polymerase complex"/>
    <property type="evidence" value="ECO:0007669"/>
    <property type="project" value="UniProtKB-ARBA"/>
</dbReference>
<dbReference type="HOGENOM" id="CLU_661118_0_0_1"/>
<dbReference type="Gene3D" id="3.30.420.10">
    <property type="entry name" value="Ribonuclease H-like superfamily/Ribonuclease H"/>
    <property type="match status" value="1"/>
</dbReference>
<sequence>MTLREDEDRQLNKFWELEEVTSEKSEKKITQDEEVCEKTVQKCGDGRYTVQIPFNSNKEKLEKWRPRAAARLIQSEKRLSKNEDLCNNYKKFMQEYLDMEHMVRVPESQEFQRKYYIPHQAVIREESTTTKLRVVFDVSCKTSSGVSDPIQEYKVITVTYGTAAAPYLAIKTLQQLEKNKEKQFPAASSVAKDDFYVDDLLSGSDTEEETTKLQDELIHMMKNREFTLRKWYSTLIKSHYEGNQQTLAFVRRKFWIINRKKAVKFLINKCTRCIRYKEKTAQQLMGQLPAAKVTPASPFEHTGMDYAGPIQEMATKGRGHKLYKRYIAVFVHLTTEAVHLEVVSDMSSEAFLAAYRNFIARRGQCAHIYCDNGTTFVGTKNILESEVQEMIQTSNFQDEVATIGTQWHFISPAAPH</sequence>
<dbReference type="AlphaFoldDB" id="D7ELZ1"/>
<dbReference type="PhylomeDB" id="D7ELZ1"/>
<dbReference type="PROSITE" id="PS50994">
    <property type="entry name" value="INTEGRASE"/>
    <property type="match status" value="1"/>
</dbReference>
<dbReference type="InParanoid" id="D7ELZ1"/>